<dbReference type="EMBL" id="GBXM01005203">
    <property type="protein sequence ID" value="JAI03375.1"/>
    <property type="molecule type" value="Transcribed_RNA"/>
</dbReference>
<evidence type="ECO:0000313" key="1">
    <source>
        <dbReference type="EMBL" id="JAI03375.1"/>
    </source>
</evidence>
<reference evidence="1" key="2">
    <citation type="journal article" date="2015" name="Fish Shellfish Immunol.">
        <title>Early steps in the European eel (Anguilla anguilla)-Vibrio vulnificus interaction in the gills: Role of the RtxA13 toxin.</title>
        <authorList>
            <person name="Callol A."/>
            <person name="Pajuelo D."/>
            <person name="Ebbesson L."/>
            <person name="Teles M."/>
            <person name="MacKenzie S."/>
            <person name="Amaro C."/>
        </authorList>
    </citation>
    <scope>NUCLEOTIDE SEQUENCE</scope>
</reference>
<sequence length="30" mass="3500">MVSTSLTVVRFRNGRLINVSRKNSFRINFS</sequence>
<reference evidence="1" key="1">
    <citation type="submission" date="2014-11" db="EMBL/GenBank/DDBJ databases">
        <authorList>
            <person name="Amaro Gonzalez C."/>
        </authorList>
    </citation>
    <scope>NUCLEOTIDE SEQUENCE</scope>
</reference>
<proteinExistence type="predicted"/>
<protein>
    <submittedName>
        <fullName evidence="1">Uncharacterized protein</fullName>
    </submittedName>
</protein>
<accession>A0A0E9XL42</accession>
<dbReference type="AlphaFoldDB" id="A0A0E9XL42"/>
<organism evidence="1">
    <name type="scientific">Anguilla anguilla</name>
    <name type="common">European freshwater eel</name>
    <name type="synonym">Muraena anguilla</name>
    <dbReference type="NCBI Taxonomy" id="7936"/>
    <lineage>
        <taxon>Eukaryota</taxon>
        <taxon>Metazoa</taxon>
        <taxon>Chordata</taxon>
        <taxon>Craniata</taxon>
        <taxon>Vertebrata</taxon>
        <taxon>Euteleostomi</taxon>
        <taxon>Actinopterygii</taxon>
        <taxon>Neopterygii</taxon>
        <taxon>Teleostei</taxon>
        <taxon>Anguilliformes</taxon>
        <taxon>Anguillidae</taxon>
        <taxon>Anguilla</taxon>
    </lineage>
</organism>
<name>A0A0E9XL42_ANGAN</name>